<evidence type="ECO:0000256" key="2">
    <source>
        <dbReference type="ARBA" id="ARBA00022857"/>
    </source>
</evidence>
<reference evidence="7 8" key="1">
    <citation type="submission" date="2017-02" db="EMBL/GenBank/DDBJ databases">
        <title>The complete genomic sequence of a novel cold adapted crude oil-degrading bacterium Planococcus qaidamina Y42.</title>
        <authorList>
            <person name="Yang R."/>
        </authorList>
    </citation>
    <scope>NUCLEOTIDE SEQUENCE [LARGE SCALE GENOMIC DNA]</scope>
    <source>
        <strain evidence="7 8">Y42</strain>
    </source>
</reference>
<evidence type="ECO:0000259" key="5">
    <source>
        <dbReference type="Pfam" id="PF02558"/>
    </source>
</evidence>
<proteinExistence type="inferred from homology"/>
<evidence type="ECO:0000313" key="7">
    <source>
        <dbReference type="EMBL" id="AQQ51989.1"/>
    </source>
</evidence>
<dbReference type="EMBL" id="CP019640">
    <property type="protein sequence ID" value="AQQ51989.1"/>
    <property type="molecule type" value="Genomic_DNA"/>
</dbReference>
<dbReference type="GO" id="GO:0005737">
    <property type="term" value="C:cytoplasm"/>
    <property type="evidence" value="ECO:0007669"/>
    <property type="project" value="TreeGrafter"/>
</dbReference>
<evidence type="ECO:0000313" key="8">
    <source>
        <dbReference type="Proteomes" id="UP000188184"/>
    </source>
</evidence>
<dbReference type="RefSeq" id="WP_077587860.1">
    <property type="nucleotide sequence ID" value="NZ_CP019640.1"/>
</dbReference>
<keyword evidence="3 4" id="KW-0560">Oxidoreductase</keyword>
<dbReference type="InterPro" id="IPR013328">
    <property type="entry name" value="6PGD_dom2"/>
</dbReference>
<dbReference type="GO" id="GO:0008677">
    <property type="term" value="F:2-dehydropantoate 2-reductase activity"/>
    <property type="evidence" value="ECO:0007669"/>
    <property type="project" value="UniProtKB-EC"/>
</dbReference>
<gene>
    <name evidence="7" type="ORF">B0X71_01850</name>
</gene>
<dbReference type="InterPro" id="IPR013752">
    <property type="entry name" value="KPA_reductase"/>
</dbReference>
<dbReference type="OrthoDB" id="9793586at2"/>
<dbReference type="Pfam" id="PF08546">
    <property type="entry name" value="ApbA_C"/>
    <property type="match status" value="1"/>
</dbReference>
<keyword evidence="4" id="KW-0566">Pantothenate biosynthesis</keyword>
<dbReference type="PANTHER" id="PTHR21708:SF26">
    <property type="entry name" value="2-DEHYDROPANTOATE 2-REDUCTASE"/>
    <property type="match status" value="1"/>
</dbReference>
<evidence type="ECO:0000256" key="1">
    <source>
        <dbReference type="ARBA" id="ARBA00007870"/>
    </source>
</evidence>
<dbReference type="EC" id="1.1.1.169" evidence="4"/>
<dbReference type="NCBIfam" id="TIGR00745">
    <property type="entry name" value="apbA_panE"/>
    <property type="match status" value="1"/>
</dbReference>
<dbReference type="InterPro" id="IPR003710">
    <property type="entry name" value="ApbA"/>
</dbReference>
<evidence type="ECO:0000256" key="3">
    <source>
        <dbReference type="ARBA" id="ARBA00023002"/>
    </source>
</evidence>
<dbReference type="FunFam" id="3.40.50.720:FF:000307">
    <property type="entry name" value="2-dehydropantoate 2-reductase"/>
    <property type="match status" value="1"/>
</dbReference>
<keyword evidence="8" id="KW-1185">Reference proteome</keyword>
<dbReference type="InterPro" id="IPR013332">
    <property type="entry name" value="KPR_N"/>
</dbReference>
<keyword evidence="2 4" id="KW-0521">NADP</keyword>
<organism evidence="7 8">
    <name type="scientific">Planococcus lenghuensis</name>
    <dbReference type="NCBI Taxonomy" id="2213202"/>
    <lineage>
        <taxon>Bacteria</taxon>
        <taxon>Bacillati</taxon>
        <taxon>Bacillota</taxon>
        <taxon>Bacilli</taxon>
        <taxon>Bacillales</taxon>
        <taxon>Caryophanaceae</taxon>
        <taxon>Planococcus</taxon>
    </lineage>
</organism>
<evidence type="ECO:0000259" key="6">
    <source>
        <dbReference type="Pfam" id="PF08546"/>
    </source>
</evidence>
<dbReference type="SUPFAM" id="SSF51735">
    <property type="entry name" value="NAD(P)-binding Rossmann-fold domains"/>
    <property type="match status" value="1"/>
</dbReference>
<comment type="similarity">
    <text evidence="1 4">Belongs to the ketopantoate reductase family.</text>
</comment>
<evidence type="ECO:0000256" key="4">
    <source>
        <dbReference type="RuleBase" id="RU362068"/>
    </source>
</evidence>
<dbReference type="GO" id="GO:0015940">
    <property type="term" value="P:pantothenate biosynthetic process"/>
    <property type="evidence" value="ECO:0007669"/>
    <property type="project" value="UniProtKB-UniPathway"/>
</dbReference>
<dbReference type="Pfam" id="PF02558">
    <property type="entry name" value="ApbA"/>
    <property type="match status" value="1"/>
</dbReference>
<feature type="domain" description="Ketopantoate reductase C-terminal" evidence="6">
    <location>
        <begin position="178"/>
        <end position="299"/>
    </location>
</feature>
<comment type="catalytic activity">
    <reaction evidence="4">
        <text>(R)-pantoate + NADP(+) = 2-dehydropantoate + NADPH + H(+)</text>
        <dbReference type="Rhea" id="RHEA:16233"/>
        <dbReference type="ChEBI" id="CHEBI:11561"/>
        <dbReference type="ChEBI" id="CHEBI:15378"/>
        <dbReference type="ChEBI" id="CHEBI:15980"/>
        <dbReference type="ChEBI" id="CHEBI:57783"/>
        <dbReference type="ChEBI" id="CHEBI:58349"/>
        <dbReference type="EC" id="1.1.1.169"/>
    </reaction>
</comment>
<feature type="domain" description="Ketopantoate reductase N-terminal" evidence="5">
    <location>
        <begin position="3"/>
        <end position="151"/>
    </location>
</feature>
<protein>
    <recommendedName>
        <fullName evidence="4">2-dehydropantoate 2-reductase</fullName>
        <ecNumber evidence="4">1.1.1.169</ecNumber>
    </recommendedName>
    <alternativeName>
        <fullName evidence="4">Ketopantoate reductase</fullName>
    </alternativeName>
</protein>
<dbReference type="InterPro" id="IPR036291">
    <property type="entry name" value="NAD(P)-bd_dom_sf"/>
</dbReference>
<dbReference type="UniPathway" id="UPA00028">
    <property type="reaction ID" value="UER00004"/>
</dbReference>
<dbReference type="SUPFAM" id="SSF48179">
    <property type="entry name" value="6-phosphogluconate dehydrogenase C-terminal domain-like"/>
    <property type="match status" value="1"/>
</dbReference>
<comment type="pathway">
    <text evidence="4">Cofactor biosynthesis; (R)-pantothenate biosynthesis; (R)-pantoate from 3-methyl-2-oxobutanoate: step 2/2.</text>
</comment>
<sequence length="308" mass="34223">MKILVVGAGAVGGYFGGRLLEKGEDVTFLVRESRKRKLEENGFNIRSVHGDFNANPKLLVSGEREEKFDVAILSVKAYQLVRAIEDLRPHLAEDGIVLPLLNGISHIDELARTFGKERVIGGLCLIESTLDNDGTILQKSPMHQIVYGELSGEKTERIKRLEASFSGTKASFELSDHIEREMWHKYLFITAMSGITSLFEAPIGPIRDLDSGQRAIKALLNEITAIMQAVDAPIREDIADVLFERINGLGHAMKSSMQRDVEKGAPTEADHLQGYLLKQAHAQGIEAPLLETIHTKLTLYQQARIAEW</sequence>
<dbReference type="InterPro" id="IPR008927">
    <property type="entry name" value="6-PGluconate_DH-like_C_sf"/>
</dbReference>
<dbReference type="Gene3D" id="3.40.50.720">
    <property type="entry name" value="NAD(P)-binding Rossmann-like Domain"/>
    <property type="match status" value="1"/>
</dbReference>
<dbReference type="Proteomes" id="UP000188184">
    <property type="component" value="Chromosome"/>
</dbReference>
<dbReference type="PANTHER" id="PTHR21708">
    <property type="entry name" value="PROBABLE 2-DEHYDROPANTOATE 2-REDUCTASE"/>
    <property type="match status" value="1"/>
</dbReference>
<dbReference type="FunFam" id="1.10.1040.10:FF:000017">
    <property type="entry name" value="2-dehydropantoate 2-reductase"/>
    <property type="match status" value="1"/>
</dbReference>
<comment type="function">
    <text evidence="4">Catalyzes the NADPH-dependent reduction of ketopantoate into pantoic acid.</text>
</comment>
<dbReference type="KEGG" id="pmar:B0X71_01850"/>
<name>A0A1Q2KUX7_9BACL</name>
<dbReference type="InterPro" id="IPR051402">
    <property type="entry name" value="KPR-Related"/>
</dbReference>
<dbReference type="AlphaFoldDB" id="A0A1Q2KUX7"/>
<dbReference type="Gene3D" id="1.10.1040.10">
    <property type="entry name" value="N-(1-d-carboxylethyl)-l-norvaline Dehydrogenase, domain 2"/>
    <property type="match status" value="1"/>
</dbReference>
<accession>A0A1Q2KUX7</accession>